<gene>
    <name evidence="6" type="ORF">Pmani_036139</name>
</gene>
<reference evidence="6" key="1">
    <citation type="submission" date="2023-11" db="EMBL/GenBank/DDBJ databases">
        <title>Genome assemblies of two species of porcelain crab, Petrolisthes cinctipes and Petrolisthes manimaculis (Anomura: Porcellanidae).</title>
        <authorList>
            <person name="Angst P."/>
        </authorList>
    </citation>
    <scope>NUCLEOTIDE SEQUENCE</scope>
    <source>
        <strain evidence="6">PB745_02</strain>
        <tissue evidence="6">Gill</tissue>
    </source>
</reference>
<evidence type="ECO:0000256" key="4">
    <source>
        <dbReference type="SAM" id="MobiDB-lite"/>
    </source>
</evidence>
<feature type="compositionally biased region" description="Acidic residues" evidence="4">
    <location>
        <begin position="1"/>
        <end position="24"/>
    </location>
</feature>
<feature type="domain" description="C1q" evidence="5">
    <location>
        <begin position="78"/>
        <end position="204"/>
    </location>
</feature>
<feature type="region of interest" description="Disordered" evidence="4">
    <location>
        <begin position="1"/>
        <end position="80"/>
    </location>
</feature>
<dbReference type="PANTHER" id="PTHR22923">
    <property type="entry name" value="CEREBELLIN-RELATED"/>
    <property type="match status" value="1"/>
</dbReference>
<keyword evidence="3" id="KW-0732">Signal</keyword>
<dbReference type="GO" id="GO:0005576">
    <property type="term" value="C:extracellular region"/>
    <property type="evidence" value="ECO:0007669"/>
    <property type="project" value="UniProtKB-SubCell"/>
</dbReference>
<proteinExistence type="predicted"/>
<evidence type="ECO:0000259" key="5">
    <source>
        <dbReference type="PROSITE" id="PS50871"/>
    </source>
</evidence>
<dbReference type="SMART" id="SM00110">
    <property type="entry name" value="C1Q"/>
    <property type="match status" value="1"/>
</dbReference>
<dbReference type="InterPro" id="IPR008983">
    <property type="entry name" value="Tumour_necrosis_fac-like_dom"/>
</dbReference>
<feature type="compositionally biased region" description="Acidic residues" evidence="4">
    <location>
        <begin position="42"/>
        <end position="62"/>
    </location>
</feature>
<dbReference type="PROSITE" id="PS50871">
    <property type="entry name" value="C1Q"/>
    <property type="match status" value="1"/>
</dbReference>
<comment type="subcellular location">
    <subcellularLocation>
        <location evidence="1">Secreted</location>
    </subcellularLocation>
</comment>
<dbReference type="PRINTS" id="PR00007">
    <property type="entry name" value="COMPLEMNTC1Q"/>
</dbReference>
<keyword evidence="2" id="KW-0964">Secreted</keyword>
<dbReference type="Pfam" id="PF00386">
    <property type="entry name" value="C1q"/>
    <property type="match status" value="1"/>
</dbReference>
<accession>A0AAE1NK50</accession>
<sequence length="204" mass="23284">MMDEMDDDDYMNDNDTNTDDDYLEETNYHDYDHDNDNSTTTTDEDEDYEDYDDDDEKTDGEASETQRFFAPPRPPPTTPQTKIAFTVRKVRGRRTAPATLRFQSVLTNAGRGWRGNTFTAPRAGIYYFAFHAVGGRTSDFTLSLIRNGEYRVTAYGTNESFEHGSNSAVLRLRLGDRIQLRLTQGTIYEHPGTEAYTSFSGFII</sequence>
<comment type="caution">
    <text evidence="6">The sequence shown here is derived from an EMBL/GenBank/DDBJ whole genome shotgun (WGS) entry which is preliminary data.</text>
</comment>
<dbReference type="Gene3D" id="2.60.120.40">
    <property type="match status" value="1"/>
</dbReference>
<organism evidence="6 7">
    <name type="scientific">Petrolisthes manimaculis</name>
    <dbReference type="NCBI Taxonomy" id="1843537"/>
    <lineage>
        <taxon>Eukaryota</taxon>
        <taxon>Metazoa</taxon>
        <taxon>Ecdysozoa</taxon>
        <taxon>Arthropoda</taxon>
        <taxon>Crustacea</taxon>
        <taxon>Multicrustacea</taxon>
        <taxon>Malacostraca</taxon>
        <taxon>Eumalacostraca</taxon>
        <taxon>Eucarida</taxon>
        <taxon>Decapoda</taxon>
        <taxon>Pleocyemata</taxon>
        <taxon>Anomura</taxon>
        <taxon>Galatheoidea</taxon>
        <taxon>Porcellanidae</taxon>
        <taxon>Petrolisthes</taxon>
    </lineage>
</organism>
<dbReference type="Proteomes" id="UP001292094">
    <property type="component" value="Unassembled WGS sequence"/>
</dbReference>
<feature type="compositionally biased region" description="Basic and acidic residues" evidence="4">
    <location>
        <begin position="26"/>
        <end position="36"/>
    </location>
</feature>
<protein>
    <recommendedName>
        <fullName evidence="5">C1q domain-containing protein</fullName>
    </recommendedName>
</protein>
<dbReference type="EMBL" id="JAWZYT010005305">
    <property type="protein sequence ID" value="KAK4291008.1"/>
    <property type="molecule type" value="Genomic_DNA"/>
</dbReference>
<dbReference type="AlphaFoldDB" id="A0AAE1NK50"/>
<dbReference type="InterPro" id="IPR001073">
    <property type="entry name" value="C1q_dom"/>
</dbReference>
<dbReference type="SUPFAM" id="SSF49842">
    <property type="entry name" value="TNF-like"/>
    <property type="match status" value="1"/>
</dbReference>
<evidence type="ECO:0000256" key="3">
    <source>
        <dbReference type="ARBA" id="ARBA00022729"/>
    </source>
</evidence>
<evidence type="ECO:0000256" key="2">
    <source>
        <dbReference type="ARBA" id="ARBA00022525"/>
    </source>
</evidence>
<keyword evidence="7" id="KW-1185">Reference proteome</keyword>
<name>A0AAE1NK50_9EUCA</name>
<evidence type="ECO:0000313" key="6">
    <source>
        <dbReference type="EMBL" id="KAK4291008.1"/>
    </source>
</evidence>
<dbReference type="InterPro" id="IPR050822">
    <property type="entry name" value="Cerebellin_Synaptic_Org"/>
</dbReference>
<dbReference type="PANTHER" id="PTHR22923:SF116">
    <property type="entry name" value="C1Q DOMAIN-CONTAINING PROTEIN"/>
    <property type="match status" value="1"/>
</dbReference>
<evidence type="ECO:0000256" key="1">
    <source>
        <dbReference type="ARBA" id="ARBA00004613"/>
    </source>
</evidence>
<evidence type="ECO:0000313" key="7">
    <source>
        <dbReference type="Proteomes" id="UP001292094"/>
    </source>
</evidence>